<keyword evidence="4" id="KW-0964">Secreted</keyword>
<dbReference type="EC" id="5.3.3.12" evidence="8"/>
<evidence type="ECO:0000256" key="5">
    <source>
        <dbReference type="ARBA" id="ARBA00023235"/>
    </source>
</evidence>
<evidence type="ECO:0000256" key="8">
    <source>
        <dbReference type="ARBA" id="ARBA00038932"/>
    </source>
</evidence>
<comment type="subcellular location">
    <subcellularLocation>
        <location evidence="1">Secreted</location>
    </subcellularLocation>
</comment>
<evidence type="ECO:0000256" key="4">
    <source>
        <dbReference type="ARBA" id="ARBA00022525"/>
    </source>
</evidence>
<dbReference type="PANTHER" id="PTHR11954:SF6">
    <property type="entry name" value="MACROPHAGE MIGRATION INHIBITORY FACTOR"/>
    <property type="match status" value="1"/>
</dbReference>
<evidence type="ECO:0000256" key="10">
    <source>
        <dbReference type="ARBA" id="ARBA00041631"/>
    </source>
</evidence>
<dbReference type="SUPFAM" id="SSF55331">
    <property type="entry name" value="Tautomerase/MIF"/>
    <property type="match status" value="1"/>
</dbReference>
<accession>A0ABN9QTC8</accession>
<dbReference type="Pfam" id="PF01187">
    <property type="entry name" value="MIF"/>
    <property type="match status" value="1"/>
</dbReference>
<evidence type="ECO:0000256" key="9">
    <source>
        <dbReference type="ARBA" id="ARBA00039086"/>
    </source>
</evidence>
<keyword evidence="3" id="KW-0202">Cytokine</keyword>
<keyword evidence="5" id="KW-0413">Isomerase</keyword>
<comment type="catalytic activity">
    <reaction evidence="6">
        <text>3-phenylpyruvate = enol-phenylpyruvate</text>
        <dbReference type="Rhea" id="RHEA:17097"/>
        <dbReference type="ChEBI" id="CHEBI:16815"/>
        <dbReference type="ChEBI" id="CHEBI:18005"/>
        <dbReference type="EC" id="5.3.2.1"/>
    </reaction>
</comment>
<sequence length="80" mass="8643">MSRSSSRTDGQDIIWGGSADPCALCKVISLGSINLENNKALTVEVSKLLDEFGVPANRIYVNFFDLERQNVGYNGATFAG</sequence>
<evidence type="ECO:0000313" key="13">
    <source>
        <dbReference type="EMBL" id="CAK0809518.1"/>
    </source>
</evidence>
<comment type="catalytic activity">
    <reaction evidence="7">
        <text>L-dopachrome = 5,6-dihydroxyindole-2-carboxylate</text>
        <dbReference type="Rhea" id="RHEA:13041"/>
        <dbReference type="ChEBI" id="CHEBI:16875"/>
        <dbReference type="ChEBI" id="CHEBI:57509"/>
        <dbReference type="EC" id="5.3.3.12"/>
    </reaction>
</comment>
<evidence type="ECO:0000256" key="6">
    <source>
        <dbReference type="ARBA" id="ARBA00036735"/>
    </source>
</evidence>
<evidence type="ECO:0000256" key="2">
    <source>
        <dbReference type="ARBA" id="ARBA00005851"/>
    </source>
</evidence>
<evidence type="ECO:0000256" key="7">
    <source>
        <dbReference type="ARBA" id="ARBA00036823"/>
    </source>
</evidence>
<dbReference type="EC" id="5.3.2.1" evidence="9"/>
<gene>
    <name evidence="13" type="ORF">PCOR1329_LOCUS14754</name>
</gene>
<comment type="caution">
    <text evidence="13">The sequence shown here is derived from an EMBL/GenBank/DDBJ whole genome shotgun (WGS) entry which is preliminary data.</text>
</comment>
<comment type="similarity">
    <text evidence="2">Belongs to the MIF family.</text>
</comment>
<keyword evidence="14" id="KW-1185">Reference proteome</keyword>
<evidence type="ECO:0000256" key="3">
    <source>
        <dbReference type="ARBA" id="ARBA00022514"/>
    </source>
</evidence>
<dbReference type="Proteomes" id="UP001189429">
    <property type="component" value="Unassembled WGS sequence"/>
</dbReference>
<evidence type="ECO:0000313" key="14">
    <source>
        <dbReference type="Proteomes" id="UP001189429"/>
    </source>
</evidence>
<protein>
    <recommendedName>
        <fullName evidence="12">L-dopachrome isomerase</fullName>
        <ecNumber evidence="9">5.3.2.1</ecNumber>
        <ecNumber evidence="8">5.3.3.12</ecNumber>
    </recommendedName>
    <alternativeName>
        <fullName evidence="10">L-dopachrome tautomerase</fullName>
    </alternativeName>
    <alternativeName>
        <fullName evidence="11">Phenylpyruvate tautomerase</fullName>
    </alternativeName>
</protein>
<dbReference type="Gene3D" id="3.30.429.10">
    <property type="entry name" value="Macrophage Migration Inhibitory Factor"/>
    <property type="match status" value="1"/>
</dbReference>
<dbReference type="InterPro" id="IPR014347">
    <property type="entry name" value="Tautomerase/MIF_sf"/>
</dbReference>
<dbReference type="EMBL" id="CAUYUJ010004435">
    <property type="protein sequence ID" value="CAK0809518.1"/>
    <property type="molecule type" value="Genomic_DNA"/>
</dbReference>
<evidence type="ECO:0000256" key="12">
    <source>
        <dbReference type="ARBA" id="ARBA00042730"/>
    </source>
</evidence>
<dbReference type="InterPro" id="IPR001398">
    <property type="entry name" value="Macrophage_inhib_fac"/>
</dbReference>
<dbReference type="PANTHER" id="PTHR11954">
    <property type="entry name" value="D-DOPACHROME DECARBOXYLASE"/>
    <property type="match status" value="1"/>
</dbReference>
<name>A0ABN9QTC8_9DINO</name>
<reference evidence="13" key="1">
    <citation type="submission" date="2023-10" db="EMBL/GenBank/DDBJ databases">
        <authorList>
            <person name="Chen Y."/>
            <person name="Shah S."/>
            <person name="Dougan E. K."/>
            <person name="Thang M."/>
            <person name="Chan C."/>
        </authorList>
    </citation>
    <scope>NUCLEOTIDE SEQUENCE [LARGE SCALE GENOMIC DNA]</scope>
</reference>
<proteinExistence type="inferred from homology"/>
<organism evidence="13 14">
    <name type="scientific">Prorocentrum cordatum</name>
    <dbReference type="NCBI Taxonomy" id="2364126"/>
    <lineage>
        <taxon>Eukaryota</taxon>
        <taxon>Sar</taxon>
        <taxon>Alveolata</taxon>
        <taxon>Dinophyceae</taxon>
        <taxon>Prorocentrales</taxon>
        <taxon>Prorocentraceae</taxon>
        <taxon>Prorocentrum</taxon>
    </lineage>
</organism>
<evidence type="ECO:0000256" key="11">
    <source>
        <dbReference type="ARBA" id="ARBA00041912"/>
    </source>
</evidence>
<evidence type="ECO:0000256" key="1">
    <source>
        <dbReference type="ARBA" id="ARBA00004613"/>
    </source>
</evidence>